<dbReference type="Gene3D" id="3.10.20.320">
    <property type="entry name" value="Putative peptidoglycan bound protein (lpxtg motif)"/>
    <property type="match status" value="2"/>
</dbReference>
<keyword evidence="1" id="KW-0677">Repeat</keyword>
<dbReference type="AlphaFoldDB" id="A0AAW7KG37"/>
<organism evidence="3 4">
    <name type="scientific">Enterococcus faecalis</name>
    <name type="common">Streptococcus faecalis</name>
    <dbReference type="NCBI Taxonomy" id="1351"/>
    <lineage>
        <taxon>Bacteria</taxon>
        <taxon>Bacillati</taxon>
        <taxon>Bacillota</taxon>
        <taxon>Bacilli</taxon>
        <taxon>Lactobacillales</taxon>
        <taxon>Enterococcaceae</taxon>
        <taxon>Enterococcus</taxon>
    </lineage>
</organism>
<evidence type="ECO:0000259" key="2">
    <source>
        <dbReference type="Pfam" id="PF06458"/>
    </source>
</evidence>
<comment type="caution">
    <text evidence="3">The sequence shown here is derived from an EMBL/GenBank/DDBJ whole genome shotgun (WGS) entry which is preliminary data.</text>
</comment>
<evidence type="ECO:0000313" key="3">
    <source>
        <dbReference type="EMBL" id="MDN3193694.1"/>
    </source>
</evidence>
<sequence length="590" mass="65383">MYKKLLKIFVILILIFNACSIGKLSSYAMSKSQDSSQSLNSDVIKETINPSVDFIDNLHSEESNNKSLILDPGFYAGEILGADVDDRAVVGKLEVSGGKTLNVRSVQVKTTDGCELSKPSKAAGVWQDYAFLGSATSSSIQFQPHLAMYNFNSVPITKDDFSGGMHVKITSDYYVTIEMYFDQYGANPIVFGPYKNFFGDPQQGVVQVKYVDEQGREVAPTETLTGNVGEKYETQAKEIPGYALKEKPSNATGTYTKETQTVTYVYKKSTDGLDMAVGTFKNNIATIAFSNKTNHPVPLYLEINNNKKSLPTIISIESVGLDSDVEFEKSQTPVQTTIIPTKNGKVVEIEPNSFVFLHVKYDSKTLQNLPSENYTTKFSWKTSSGEELLSKELENYFGLKQPSKTGLVKVKYVDEQGQEIAPIETLTGNIGEKYETQAKEIPGYTLKKQPNNAIGVYEEATQIVTYVYQKIPDYYVTVPKSIDFTDSQMSSDVSVKILNKDGQNYTGNDSVQVNVTSANNFKLKETRTNASIPYNIAYQNNSLDNTNNLVGILSKSNVSINGVAKLSRRDESGKHYKYTDTLIYEIAPNS</sequence>
<evidence type="ECO:0000256" key="1">
    <source>
        <dbReference type="ARBA" id="ARBA00022737"/>
    </source>
</evidence>
<reference evidence="3" key="2">
    <citation type="submission" date="2023-03" db="EMBL/GenBank/DDBJ databases">
        <authorList>
            <person name="Zajac M."/>
            <person name="Kwit R."/>
            <person name="Wasyl D."/>
        </authorList>
    </citation>
    <scope>NUCLEOTIDE SEQUENCE</scope>
    <source>
        <strain evidence="3">691B_2</strain>
    </source>
</reference>
<evidence type="ECO:0000313" key="4">
    <source>
        <dbReference type="Proteomes" id="UP001173174"/>
    </source>
</evidence>
<name>A0AAW7KG37_ENTFL</name>
<dbReference type="EMBL" id="JAREWH010000027">
    <property type="protein sequence ID" value="MDN3193694.1"/>
    <property type="molecule type" value="Genomic_DNA"/>
</dbReference>
<gene>
    <name evidence="3" type="ORF">P0E79_14575</name>
</gene>
<dbReference type="Proteomes" id="UP001173174">
    <property type="component" value="Unassembled WGS sequence"/>
</dbReference>
<proteinExistence type="predicted"/>
<protein>
    <submittedName>
        <fullName evidence="3">MucBP domain-containing protein</fullName>
    </submittedName>
</protein>
<feature type="domain" description="MucBP" evidence="2">
    <location>
        <begin position="206"/>
        <end position="267"/>
    </location>
</feature>
<dbReference type="RefSeq" id="WP_289870281.1">
    <property type="nucleotide sequence ID" value="NZ_JAREWH010000027.1"/>
</dbReference>
<feature type="domain" description="MucBP" evidence="2">
    <location>
        <begin position="408"/>
        <end position="469"/>
    </location>
</feature>
<reference evidence="3" key="1">
    <citation type="journal article" date="2023" name="Pathogens">
        <title>Prevalence of Enterococcus spp. and the Whole-Genome Characteristics of Enterococcus faecium and Enterococcus faecalis Strains Isolated from Free-Living Birds in Poland.</title>
        <authorList>
            <person name="Kwit R."/>
            <person name="Zajac M."/>
            <person name="Smialowska-Weglinska A."/>
            <person name="Skarzynska M."/>
            <person name="Bomba A."/>
            <person name="Lalak A."/>
            <person name="Skrzypiec E."/>
            <person name="Wojdat D."/>
            <person name="Koza W."/>
            <person name="Mikos-Wojewoda E."/>
            <person name="Pasim P."/>
            <person name="Skora M."/>
            <person name="Polak M."/>
            <person name="Wiacek J."/>
            <person name="Wasyl D."/>
        </authorList>
    </citation>
    <scope>NUCLEOTIDE SEQUENCE</scope>
    <source>
        <strain evidence="3">691B_2</strain>
    </source>
</reference>
<accession>A0AAW7KG37</accession>
<dbReference type="InterPro" id="IPR009459">
    <property type="entry name" value="MucBP_dom"/>
</dbReference>
<dbReference type="Pfam" id="PF06458">
    <property type="entry name" value="MucBP"/>
    <property type="match status" value="2"/>
</dbReference>